<dbReference type="AlphaFoldDB" id="A0A1G2T2C1"/>
<dbReference type="EMBL" id="MHVG01000011">
    <property type="protein sequence ID" value="OHA90959.1"/>
    <property type="molecule type" value="Genomic_DNA"/>
</dbReference>
<proteinExistence type="predicted"/>
<evidence type="ECO:0000313" key="1">
    <source>
        <dbReference type="EMBL" id="OHA90959.1"/>
    </source>
</evidence>
<dbReference type="InterPro" id="IPR029058">
    <property type="entry name" value="AB_hydrolase_fold"/>
</dbReference>
<organism evidence="1 2">
    <name type="scientific">Candidatus Zambryskibacteria bacterium RIFCSPHIGHO2_01_FULL_44_22b</name>
    <dbReference type="NCBI Taxonomy" id="1802737"/>
    <lineage>
        <taxon>Bacteria</taxon>
        <taxon>Candidatus Zambryskiibacteriota</taxon>
    </lineage>
</organism>
<dbReference type="SUPFAM" id="SSF53474">
    <property type="entry name" value="alpha/beta-Hydrolases"/>
    <property type="match status" value="1"/>
</dbReference>
<dbReference type="Gene3D" id="3.40.50.1820">
    <property type="entry name" value="alpha/beta hydrolase"/>
    <property type="match status" value="1"/>
</dbReference>
<reference evidence="1 2" key="1">
    <citation type="journal article" date="2016" name="Nat. Commun.">
        <title>Thousands of microbial genomes shed light on interconnected biogeochemical processes in an aquifer system.</title>
        <authorList>
            <person name="Anantharaman K."/>
            <person name="Brown C.T."/>
            <person name="Hug L.A."/>
            <person name="Sharon I."/>
            <person name="Castelle C.J."/>
            <person name="Probst A.J."/>
            <person name="Thomas B.C."/>
            <person name="Singh A."/>
            <person name="Wilkins M.J."/>
            <person name="Karaoz U."/>
            <person name="Brodie E.L."/>
            <person name="Williams K.H."/>
            <person name="Hubbard S.S."/>
            <person name="Banfield J.F."/>
        </authorList>
    </citation>
    <scope>NUCLEOTIDE SEQUENCE [LARGE SCALE GENOMIC DNA]</scope>
</reference>
<dbReference type="GO" id="GO:0016787">
    <property type="term" value="F:hydrolase activity"/>
    <property type="evidence" value="ECO:0007669"/>
    <property type="project" value="InterPro"/>
</dbReference>
<sequence length="201" mass="23326">MRQVVVIHGGDTFETYEKYLRFLRHFDIDLDDYLDGKKGWKSNLQTSLGEEYEVVLPDMPNSFNAKYPEWQIWFEKFIPFLNGGVILVGHSLGGTFLAKYLSENTFPKKIRAVYLVATPFDDSYDYTLSDFTLPKKLNLQTKNVVIYHSSDDKVVPFADLNKYSAAINNVIVKQFTDRGHFNQEEFPELVEDIKAMSTRQE</sequence>
<name>A0A1G2T2C1_9BACT</name>
<dbReference type="Proteomes" id="UP000178538">
    <property type="component" value="Unassembled WGS sequence"/>
</dbReference>
<comment type="caution">
    <text evidence="1">The sequence shown here is derived from an EMBL/GenBank/DDBJ whole genome shotgun (WGS) entry which is preliminary data.</text>
</comment>
<accession>A0A1G2T2C1</accession>
<gene>
    <name evidence="1" type="ORF">A2832_00020</name>
</gene>
<evidence type="ECO:0000313" key="2">
    <source>
        <dbReference type="Proteomes" id="UP000178538"/>
    </source>
</evidence>
<dbReference type="Pfam" id="PF06821">
    <property type="entry name" value="Ser_hydrolase"/>
    <property type="match status" value="1"/>
</dbReference>
<protein>
    <recommendedName>
        <fullName evidence="3">AB hydrolase-1 domain-containing protein</fullName>
    </recommendedName>
</protein>
<dbReference type="PANTHER" id="PTHR15394">
    <property type="entry name" value="SERINE HYDROLASE RBBP9"/>
    <property type="match status" value="1"/>
</dbReference>
<evidence type="ECO:0008006" key="3">
    <source>
        <dbReference type="Google" id="ProtNLM"/>
    </source>
</evidence>
<dbReference type="PANTHER" id="PTHR15394:SF3">
    <property type="entry name" value="SERINE HYDROLASE RBBP9"/>
    <property type="match status" value="1"/>
</dbReference>
<dbReference type="InterPro" id="IPR010662">
    <property type="entry name" value="RBBP9/YdeN"/>
</dbReference>